<accession>A0A1L7X907</accession>
<sequence length="434" mass="48331">MRVLDQPRASLKQPRPNNSLSRTIIATTLGFFASLCMATLIFTTYKSVFTLLVAFPVNYDHHLPLEASKIEDLGFVTDPVLNDGGIYQDGGGGATQNGYHVQIFADSATNKSGFNFVHNSVAYFGYRAPRNPLNLYQFGMKGLEGKAAFSGVVPVGPEGNETDVGPIFAIWSKCSWKKLPRPSWLQFEGTLQFLLASLQAGYARTKFTPHLYLLWTIVTLDLERMHLKASQIQFLQALHPLQSPLTPTPPQYGTFALEAKPDGYLYLYGSDVTGIKLARTPSAQSSIADRNQYTYFNSATKTWQKDPHTKNDKTGNIITWSREGPKGNGTRVGPNVGDVWYDNYHKTTVMLWNDAGIDATFWFSYAKTSQVEGPWSEPVPIWTPPIPPQCSFFPELNFNYQGHAHPGWDPTGKTLLISYASCANFVSMARITWA</sequence>
<evidence type="ECO:0008006" key="5">
    <source>
        <dbReference type="Google" id="ProtNLM"/>
    </source>
</evidence>
<gene>
    <name evidence="3" type="ORF">PAC_11412</name>
</gene>
<evidence type="ECO:0000313" key="4">
    <source>
        <dbReference type="Proteomes" id="UP000184330"/>
    </source>
</evidence>
<reference evidence="3 4" key="1">
    <citation type="submission" date="2016-03" db="EMBL/GenBank/DDBJ databases">
        <authorList>
            <person name="Ploux O."/>
        </authorList>
    </citation>
    <scope>NUCLEOTIDE SEQUENCE [LARGE SCALE GENOMIC DNA]</scope>
    <source>
        <strain evidence="3 4">UAMH 11012</strain>
    </source>
</reference>
<dbReference type="EMBL" id="FJOG01000018">
    <property type="protein sequence ID" value="CZR61515.1"/>
    <property type="molecule type" value="Genomic_DNA"/>
</dbReference>
<organism evidence="3 4">
    <name type="scientific">Phialocephala subalpina</name>
    <dbReference type="NCBI Taxonomy" id="576137"/>
    <lineage>
        <taxon>Eukaryota</taxon>
        <taxon>Fungi</taxon>
        <taxon>Dikarya</taxon>
        <taxon>Ascomycota</taxon>
        <taxon>Pezizomycotina</taxon>
        <taxon>Leotiomycetes</taxon>
        <taxon>Helotiales</taxon>
        <taxon>Mollisiaceae</taxon>
        <taxon>Phialocephala</taxon>
        <taxon>Phialocephala fortinii species complex</taxon>
    </lineage>
</organism>
<feature type="compositionally biased region" description="Basic and acidic residues" evidence="1">
    <location>
        <begin position="304"/>
        <end position="313"/>
    </location>
</feature>
<dbReference type="OrthoDB" id="2583188at2759"/>
<evidence type="ECO:0000313" key="3">
    <source>
        <dbReference type="EMBL" id="CZR61515.1"/>
    </source>
</evidence>
<dbReference type="Proteomes" id="UP000184330">
    <property type="component" value="Unassembled WGS sequence"/>
</dbReference>
<feature type="transmembrane region" description="Helical" evidence="2">
    <location>
        <begin position="20"/>
        <end position="42"/>
    </location>
</feature>
<keyword evidence="2" id="KW-0472">Membrane</keyword>
<keyword evidence="2" id="KW-0812">Transmembrane</keyword>
<protein>
    <recommendedName>
        <fullName evidence="5">DUF4185 domain-containing protein</fullName>
    </recommendedName>
</protein>
<evidence type="ECO:0000256" key="2">
    <source>
        <dbReference type="SAM" id="Phobius"/>
    </source>
</evidence>
<keyword evidence="4" id="KW-1185">Reference proteome</keyword>
<name>A0A1L7X907_9HELO</name>
<proteinExistence type="predicted"/>
<evidence type="ECO:0000256" key="1">
    <source>
        <dbReference type="SAM" id="MobiDB-lite"/>
    </source>
</evidence>
<feature type="region of interest" description="Disordered" evidence="1">
    <location>
        <begin position="304"/>
        <end position="331"/>
    </location>
</feature>
<dbReference type="AlphaFoldDB" id="A0A1L7X907"/>
<keyword evidence="2" id="KW-1133">Transmembrane helix</keyword>